<sequence>AAAASKIVKAAEKRQEAAVKQQIAEARLQEEQLDSELLAEVYGKEHVSVVFIGHVDAGKSTLGGQLLILTGQVDQRTLDKNKRDAAEMGRESWAFTWALDSTKEERVKGITVEVGRAHFETEKRSYSILDAPGHKSFVPNMIGGASQADVGVLVISARINEFEAGFEKGGQTREHAILAKTQGVTKLIVVINKMDDPSVAWSKERYDECVSKLTLFLRREAGYNPKTDVFFMPVCAYTGAGLKERVSQKDCTWYSGPSLIEYLDNMQAFERKVNAPLMMPVSTKWKDLGTILEGKLESGHVKKGNKVMMMPGSVPLEVVTVYNEAEEEVDGALCGEQVRLRVKGVEEEEVFNGFVLTALRTPVHTVTAFEAQIAILELQSLLSAGFSCVMHVHTAIEEVSFAALLHKLDKTNRKSKAAPAFAKQGMRIIARLETTQPVCLERFKDFPQLGRFTLRDSGVTIAIGKVTKLLN</sequence>
<evidence type="ECO:0000256" key="16">
    <source>
        <dbReference type="ARBA" id="ARBA00063537"/>
    </source>
</evidence>
<comment type="subcellular location">
    <subcellularLocation>
        <location evidence="1">Cytoplasm</location>
    </subcellularLocation>
</comment>
<dbReference type="CDD" id="cd04089">
    <property type="entry name" value="eRF3_II"/>
    <property type="match status" value="1"/>
</dbReference>
<dbReference type="InterPro" id="IPR054696">
    <property type="entry name" value="GTP-eEF1A_C"/>
</dbReference>
<evidence type="ECO:0000256" key="8">
    <source>
        <dbReference type="ARBA" id="ARBA00022801"/>
    </source>
</evidence>
<feature type="domain" description="Tr-type G" evidence="19">
    <location>
        <begin position="44"/>
        <end position="277"/>
    </location>
</feature>
<comment type="subunit">
    <text evidence="16">Component of the Dom34-Hbs1 complex, also named Pelota-HBS1L complex, composed of dom34 and hbs1.</text>
</comment>
<evidence type="ECO:0000256" key="5">
    <source>
        <dbReference type="ARBA" id="ARBA00022553"/>
    </source>
</evidence>
<feature type="non-terminal residue" evidence="20">
    <location>
        <position position="1"/>
    </location>
</feature>
<evidence type="ECO:0000256" key="18">
    <source>
        <dbReference type="SAM" id="Coils"/>
    </source>
</evidence>
<keyword evidence="9" id="KW-0648">Protein biosynthesis</keyword>
<keyword evidence="18" id="KW-0175">Coiled coil</keyword>
<dbReference type="GO" id="GO:0003747">
    <property type="term" value="F:translation release factor activity"/>
    <property type="evidence" value="ECO:0007669"/>
    <property type="project" value="InterPro"/>
</dbReference>
<evidence type="ECO:0000256" key="17">
    <source>
        <dbReference type="ARBA" id="ARBA00074866"/>
    </source>
</evidence>
<evidence type="ECO:0000256" key="15">
    <source>
        <dbReference type="ARBA" id="ARBA00049117"/>
    </source>
</evidence>
<dbReference type="EMBL" id="MCFI01000011">
    <property type="protein sequence ID" value="ORY81446.1"/>
    <property type="molecule type" value="Genomic_DNA"/>
</dbReference>
<comment type="similarity">
    <text evidence="2">Belongs to the TRAFAC class translation factor GTPase superfamily. Classic translation factor GTPase family. EF-Tu/EF-1A subfamily.</text>
</comment>
<dbReference type="CDD" id="cd01883">
    <property type="entry name" value="EF1_alpha"/>
    <property type="match status" value="1"/>
</dbReference>
<evidence type="ECO:0000256" key="14">
    <source>
        <dbReference type="ARBA" id="ARBA00031881"/>
    </source>
</evidence>
<evidence type="ECO:0000256" key="10">
    <source>
        <dbReference type="ARBA" id="ARBA00023134"/>
    </source>
</evidence>
<dbReference type="Pfam" id="PF00009">
    <property type="entry name" value="GTP_EFTU"/>
    <property type="match status" value="1"/>
</dbReference>
<proteinExistence type="inferred from homology"/>
<dbReference type="PANTHER" id="PTHR23115">
    <property type="entry name" value="TRANSLATION FACTOR"/>
    <property type="match status" value="1"/>
</dbReference>
<dbReference type="InterPro" id="IPR027417">
    <property type="entry name" value="P-loop_NTPase"/>
</dbReference>
<dbReference type="GO" id="GO:0000288">
    <property type="term" value="P:nuclear-transcribed mRNA catabolic process, deadenylation-dependent decay"/>
    <property type="evidence" value="ECO:0007669"/>
    <property type="project" value="InterPro"/>
</dbReference>
<evidence type="ECO:0000256" key="6">
    <source>
        <dbReference type="ARBA" id="ARBA00022737"/>
    </source>
</evidence>
<dbReference type="FunFam" id="2.40.30.10:FF:000017">
    <property type="entry name" value="Eukaryotic peptide chain release factor GTP-binding subunit"/>
    <property type="match status" value="1"/>
</dbReference>
<dbReference type="GO" id="GO:0005829">
    <property type="term" value="C:cytosol"/>
    <property type="evidence" value="ECO:0007669"/>
    <property type="project" value="GOC"/>
</dbReference>
<evidence type="ECO:0000256" key="4">
    <source>
        <dbReference type="ARBA" id="ARBA00022490"/>
    </source>
</evidence>
<name>A0A1Y2FDQ8_PROLT</name>
<protein>
    <recommendedName>
        <fullName evidence="17">Elongation factor 1 alpha-like protein</fullName>
    </recommendedName>
    <alternativeName>
        <fullName evidence="14">ERF-3</fullName>
    </alternativeName>
    <alternativeName>
        <fullName evidence="13">ERF2</fullName>
    </alternativeName>
    <alternativeName>
        <fullName evidence="3">Eukaryotic peptide chain release factor GTP-binding subunit</fullName>
    </alternativeName>
    <alternativeName>
        <fullName evidence="11">Polypeptide release factor 3</fullName>
    </alternativeName>
    <alternativeName>
        <fullName evidence="12">Translation release factor 3</fullName>
    </alternativeName>
</protein>
<dbReference type="SUPFAM" id="SSF50447">
    <property type="entry name" value="Translation proteins"/>
    <property type="match status" value="1"/>
</dbReference>
<dbReference type="PROSITE" id="PS51722">
    <property type="entry name" value="G_TR_2"/>
    <property type="match status" value="1"/>
</dbReference>
<dbReference type="GeneID" id="63784409"/>
<dbReference type="GO" id="GO:0002184">
    <property type="term" value="P:cytoplasmic translational termination"/>
    <property type="evidence" value="ECO:0007669"/>
    <property type="project" value="UniProtKB-ARBA"/>
</dbReference>
<dbReference type="GO" id="GO:0005525">
    <property type="term" value="F:GTP binding"/>
    <property type="evidence" value="ECO:0007669"/>
    <property type="project" value="UniProtKB-KW"/>
</dbReference>
<dbReference type="SUPFAM" id="SSF52540">
    <property type="entry name" value="P-loop containing nucleoside triphosphate hydrolases"/>
    <property type="match status" value="1"/>
</dbReference>
<dbReference type="InterPro" id="IPR003285">
    <property type="entry name" value="Sup35"/>
</dbReference>
<dbReference type="OrthoDB" id="342024at2759"/>
<evidence type="ECO:0000256" key="11">
    <source>
        <dbReference type="ARBA" id="ARBA00029585"/>
    </source>
</evidence>
<evidence type="ECO:0000313" key="21">
    <source>
        <dbReference type="Proteomes" id="UP000193685"/>
    </source>
</evidence>
<keyword evidence="4" id="KW-0963">Cytoplasm</keyword>
<keyword evidence="5" id="KW-0597">Phosphoprotein</keyword>
<dbReference type="PROSITE" id="PS00301">
    <property type="entry name" value="G_TR_1"/>
    <property type="match status" value="1"/>
</dbReference>
<organism evidence="20 21">
    <name type="scientific">Protomyces lactucae-debilis</name>
    <dbReference type="NCBI Taxonomy" id="2754530"/>
    <lineage>
        <taxon>Eukaryota</taxon>
        <taxon>Fungi</taxon>
        <taxon>Dikarya</taxon>
        <taxon>Ascomycota</taxon>
        <taxon>Taphrinomycotina</taxon>
        <taxon>Taphrinomycetes</taxon>
        <taxon>Taphrinales</taxon>
        <taxon>Protomycetaceae</taxon>
        <taxon>Protomyces</taxon>
    </lineage>
</organism>
<keyword evidence="7" id="KW-0547">Nucleotide-binding</keyword>
<dbReference type="SUPFAM" id="SSF50465">
    <property type="entry name" value="EF-Tu/eEF-1alpha/eIF2-gamma C-terminal domain"/>
    <property type="match status" value="1"/>
</dbReference>
<dbReference type="InterPro" id="IPR009001">
    <property type="entry name" value="Transl_elong_EF1A/Init_IF2_C"/>
</dbReference>
<comment type="caution">
    <text evidence="20">The sequence shown here is derived from an EMBL/GenBank/DDBJ whole genome shotgun (WGS) entry which is preliminary data.</text>
</comment>
<keyword evidence="10" id="KW-0342">GTP-binding</keyword>
<dbReference type="InterPro" id="IPR031157">
    <property type="entry name" value="G_TR_CS"/>
</dbReference>
<keyword evidence="8" id="KW-0378">Hydrolase</keyword>
<evidence type="ECO:0000313" key="20">
    <source>
        <dbReference type="EMBL" id="ORY81446.1"/>
    </source>
</evidence>
<evidence type="ECO:0000256" key="3">
    <source>
        <dbReference type="ARBA" id="ARBA00015765"/>
    </source>
</evidence>
<dbReference type="GO" id="GO:0003924">
    <property type="term" value="F:GTPase activity"/>
    <property type="evidence" value="ECO:0007669"/>
    <property type="project" value="InterPro"/>
</dbReference>
<evidence type="ECO:0000256" key="12">
    <source>
        <dbReference type="ARBA" id="ARBA00030210"/>
    </source>
</evidence>
<dbReference type="FunFam" id="2.40.30.10:FF:000020">
    <property type="entry name" value="Translation elongation factor EF-1"/>
    <property type="match status" value="1"/>
</dbReference>
<accession>A0A1Y2FDQ8</accession>
<gene>
    <name evidence="20" type="ORF">BCR37DRAFT_347994</name>
</gene>
<dbReference type="STRING" id="56484.A0A1Y2FDQ8"/>
<dbReference type="Gene3D" id="3.40.50.300">
    <property type="entry name" value="P-loop containing nucleotide triphosphate hydrolases"/>
    <property type="match status" value="1"/>
</dbReference>
<dbReference type="FunFam" id="3.40.50.300:FF:000204">
    <property type="entry name" value="Translation elongation factor Tu"/>
    <property type="match status" value="1"/>
</dbReference>
<evidence type="ECO:0000256" key="1">
    <source>
        <dbReference type="ARBA" id="ARBA00004496"/>
    </source>
</evidence>
<evidence type="ECO:0000256" key="7">
    <source>
        <dbReference type="ARBA" id="ARBA00022741"/>
    </source>
</evidence>
<dbReference type="InterPro" id="IPR000795">
    <property type="entry name" value="T_Tr_GTP-bd_dom"/>
</dbReference>
<dbReference type="InterPro" id="IPR009000">
    <property type="entry name" value="Transl_B-barrel_sf"/>
</dbReference>
<dbReference type="GO" id="GO:1990533">
    <property type="term" value="C:Dom34-Hbs1 complex"/>
    <property type="evidence" value="ECO:0007669"/>
    <property type="project" value="UniProtKB-ARBA"/>
</dbReference>
<dbReference type="AlphaFoldDB" id="A0A1Y2FDQ8"/>
<keyword evidence="6" id="KW-0677">Repeat</keyword>
<keyword evidence="21" id="KW-1185">Reference proteome</keyword>
<dbReference type="PRINTS" id="PR00315">
    <property type="entry name" value="ELONGATNFCT"/>
</dbReference>
<evidence type="ECO:0000259" key="19">
    <source>
        <dbReference type="PROSITE" id="PS51722"/>
    </source>
</evidence>
<dbReference type="OMA" id="ARFDECT"/>
<dbReference type="Pfam" id="PF22594">
    <property type="entry name" value="GTP-eEF1A_C"/>
    <property type="match status" value="1"/>
</dbReference>
<feature type="coiled-coil region" evidence="18">
    <location>
        <begin position="9"/>
        <end position="36"/>
    </location>
</feature>
<evidence type="ECO:0000256" key="2">
    <source>
        <dbReference type="ARBA" id="ARBA00007249"/>
    </source>
</evidence>
<dbReference type="CDD" id="cd03704">
    <property type="entry name" value="eRF3_C_III"/>
    <property type="match status" value="1"/>
</dbReference>
<dbReference type="PRINTS" id="PR01343">
    <property type="entry name" value="YEASTERF"/>
</dbReference>
<dbReference type="RefSeq" id="XP_040724822.1">
    <property type="nucleotide sequence ID" value="XM_040867810.1"/>
</dbReference>
<evidence type="ECO:0000256" key="9">
    <source>
        <dbReference type="ARBA" id="ARBA00022917"/>
    </source>
</evidence>
<comment type="catalytic activity">
    <reaction evidence="15">
        <text>GTP + H2O = GDP + phosphate + H(+)</text>
        <dbReference type="Rhea" id="RHEA:19669"/>
        <dbReference type="ChEBI" id="CHEBI:15377"/>
        <dbReference type="ChEBI" id="CHEBI:15378"/>
        <dbReference type="ChEBI" id="CHEBI:37565"/>
        <dbReference type="ChEBI" id="CHEBI:43474"/>
        <dbReference type="ChEBI" id="CHEBI:58189"/>
    </reaction>
    <physiologicalReaction direction="left-to-right" evidence="15">
        <dbReference type="Rhea" id="RHEA:19670"/>
    </physiologicalReaction>
</comment>
<reference evidence="20 21" key="1">
    <citation type="submission" date="2016-07" db="EMBL/GenBank/DDBJ databases">
        <title>Pervasive Adenine N6-methylation of Active Genes in Fungi.</title>
        <authorList>
            <consortium name="DOE Joint Genome Institute"/>
            <person name="Mondo S.J."/>
            <person name="Dannebaum R.O."/>
            <person name="Kuo R.C."/>
            <person name="Labutti K."/>
            <person name="Haridas S."/>
            <person name="Kuo A."/>
            <person name="Salamov A."/>
            <person name="Ahrendt S.R."/>
            <person name="Lipzen A."/>
            <person name="Sullivan W."/>
            <person name="Andreopoulos W.B."/>
            <person name="Clum A."/>
            <person name="Lindquist E."/>
            <person name="Daum C."/>
            <person name="Ramamoorthy G.K."/>
            <person name="Gryganskyi A."/>
            <person name="Culley D."/>
            <person name="Magnuson J.K."/>
            <person name="James T.Y."/>
            <person name="O'Malley M.A."/>
            <person name="Stajich J.E."/>
            <person name="Spatafora J.W."/>
            <person name="Visel A."/>
            <person name="Grigoriev I.V."/>
        </authorList>
    </citation>
    <scope>NUCLEOTIDE SEQUENCE [LARGE SCALE GENOMIC DNA]</scope>
    <source>
        <strain evidence="20 21">12-1054</strain>
    </source>
</reference>
<evidence type="ECO:0000256" key="13">
    <source>
        <dbReference type="ARBA" id="ARBA00030845"/>
    </source>
</evidence>
<dbReference type="Gene3D" id="2.40.30.10">
    <property type="entry name" value="Translation factors"/>
    <property type="match status" value="2"/>
</dbReference>
<dbReference type="Proteomes" id="UP000193685">
    <property type="component" value="Unassembled WGS sequence"/>
</dbReference>
<dbReference type="InterPro" id="IPR050100">
    <property type="entry name" value="TRAFAC_GTPase_members"/>
</dbReference>